<keyword evidence="2" id="KW-1185">Reference proteome</keyword>
<comment type="caution">
    <text evidence="1">The sequence shown here is derived from an EMBL/GenBank/DDBJ whole genome shotgun (WGS) entry which is preliminary data.</text>
</comment>
<accession>A0A433Q1L1</accession>
<protein>
    <submittedName>
        <fullName evidence="1">Uncharacterized protein</fullName>
    </submittedName>
</protein>
<reference evidence="1 2" key="1">
    <citation type="journal article" date="2018" name="New Phytol.">
        <title>Phylogenomics of Endogonaceae and evolution of mycorrhizas within Mucoromycota.</title>
        <authorList>
            <person name="Chang Y."/>
            <person name="Desiro A."/>
            <person name="Na H."/>
            <person name="Sandor L."/>
            <person name="Lipzen A."/>
            <person name="Clum A."/>
            <person name="Barry K."/>
            <person name="Grigoriev I.V."/>
            <person name="Martin F.M."/>
            <person name="Stajich J.E."/>
            <person name="Smith M.E."/>
            <person name="Bonito G."/>
            <person name="Spatafora J.W."/>
        </authorList>
    </citation>
    <scope>NUCLEOTIDE SEQUENCE [LARGE SCALE GENOMIC DNA]</scope>
    <source>
        <strain evidence="1 2">AD002</strain>
    </source>
</reference>
<proteinExistence type="predicted"/>
<dbReference type="Proteomes" id="UP000274822">
    <property type="component" value="Unassembled WGS sequence"/>
</dbReference>
<dbReference type="EMBL" id="RBNJ01019001">
    <property type="protein sequence ID" value="RUS23657.1"/>
    <property type="molecule type" value="Genomic_DNA"/>
</dbReference>
<name>A0A433Q1L1_9FUNG</name>
<sequence length="61" mass="6349">MSLTGPTSPLYHTRRRCCRPAAAVQRVPGDSGALFPDLEDLGGRYLCASIFGGIGRGVGGN</sequence>
<organism evidence="1 2">
    <name type="scientific">Jimgerdemannia flammicorona</name>
    <dbReference type="NCBI Taxonomy" id="994334"/>
    <lineage>
        <taxon>Eukaryota</taxon>
        <taxon>Fungi</taxon>
        <taxon>Fungi incertae sedis</taxon>
        <taxon>Mucoromycota</taxon>
        <taxon>Mucoromycotina</taxon>
        <taxon>Endogonomycetes</taxon>
        <taxon>Endogonales</taxon>
        <taxon>Endogonaceae</taxon>
        <taxon>Jimgerdemannia</taxon>
    </lineage>
</organism>
<evidence type="ECO:0000313" key="2">
    <source>
        <dbReference type="Proteomes" id="UP000274822"/>
    </source>
</evidence>
<dbReference type="AlphaFoldDB" id="A0A433Q1L1"/>
<gene>
    <name evidence="1" type="ORF">BC938DRAFT_474818</name>
</gene>
<evidence type="ECO:0000313" key="1">
    <source>
        <dbReference type="EMBL" id="RUS23657.1"/>
    </source>
</evidence>